<proteinExistence type="predicted"/>
<evidence type="ECO:0000313" key="2">
    <source>
        <dbReference type="Proteomes" id="UP001597387"/>
    </source>
</evidence>
<dbReference type="EMBL" id="JBHUHZ010000004">
    <property type="protein sequence ID" value="MFD2164403.1"/>
    <property type="molecule type" value="Genomic_DNA"/>
</dbReference>
<gene>
    <name evidence="1" type="ORF">ACFSJU_18500</name>
</gene>
<name>A0ABW4ZQT0_9SPHI</name>
<comment type="caution">
    <text evidence="1">The sequence shown here is derived from an EMBL/GenBank/DDBJ whole genome shotgun (WGS) entry which is preliminary data.</text>
</comment>
<sequence length="71" mass="7970">MQVINRYCIWYGNGRGDEEALIGFSVNNTAKKQAAITDVTGGQGMIGFTRDIKQAILGKRGWELYFEGVRR</sequence>
<keyword evidence="2" id="KW-1185">Reference proteome</keyword>
<reference evidence="2" key="1">
    <citation type="journal article" date="2019" name="Int. J. Syst. Evol. Microbiol.">
        <title>The Global Catalogue of Microorganisms (GCM) 10K type strain sequencing project: providing services to taxonomists for standard genome sequencing and annotation.</title>
        <authorList>
            <consortium name="The Broad Institute Genomics Platform"/>
            <consortium name="The Broad Institute Genome Sequencing Center for Infectious Disease"/>
            <person name="Wu L."/>
            <person name="Ma J."/>
        </authorList>
    </citation>
    <scope>NUCLEOTIDE SEQUENCE [LARGE SCALE GENOMIC DNA]</scope>
    <source>
        <strain evidence="2">KCTC 42217</strain>
    </source>
</reference>
<evidence type="ECO:0000313" key="1">
    <source>
        <dbReference type="EMBL" id="MFD2164403.1"/>
    </source>
</evidence>
<accession>A0ABW4ZQT0</accession>
<protein>
    <submittedName>
        <fullName evidence="1">Uncharacterized protein</fullName>
    </submittedName>
</protein>
<dbReference type="RefSeq" id="WP_255901767.1">
    <property type="nucleotide sequence ID" value="NZ_JAFMZO010000002.1"/>
</dbReference>
<dbReference type="Proteomes" id="UP001597387">
    <property type="component" value="Unassembled WGS sequence"/>
</dbReference>
<organism evidence="1 2">
    <name type="scientific">Paradesertivirga mongoliensis</name>
    <dbReference type="NCBI Taxonomy" id="2100740"/>
    <lineage>
        <taxon>Bacteria</taxon>
        <taxon>Pseudomonadati</taxon>
        <taxon>Bacteroidota</taxon>
        <taxon>Sphingobacteriia</taxon>
        <taxon>Sphingobacteriales</taxon>
        <taxon>Sphingobacteriaceae</taxon>
        <taxon>Paradesertivirga</taxon>
    </lineage>
</organism>